<feature type="compositionally biased region" description="Low complexity" evidence="1">
    <location>
        <begin position="162"/>
        <end position="234"/>
    </location>
</feature>
<sequence length="277" mass="29066">MNNDAAQRLRGPGAWILLGSVVLQFLSGLIGLSTGKGTTFTYRAYNFVAYDNFFAGVATVAVVVAAVALASRLGGPPIAQARNVALAGVILLGVIALFDVIGILAGLAAGSGSEAAILDIPVSAKFAMFLYGVAKLAVLAVGAFYAFSTFQSLQPTPPAVPQYPQQGYGQPGPQYGQAYGQQQPYGQPQQPYGQPQVQQPYGQQSPYPQQGYGQSAYYQQRPAQPAQPAQPAGQSEGEWTRAYGSTEQPAPQETKETSSGSGESDQSPPADPYRPPE</sequence>
<reference evidence="4" key="1">
    <citation type="journal article" date="2019" name="Int. J. Syst. Evol. Microbiol.">
        <title>The Global Catalogue of Microorganisms (GCM) 10K type strain sequencing project: providing services to taxonomists for standard genome sequencing and annotation.</title>
        <authorList>
            <consortium name="The Broad Institute Genomics Platform"/>
            <consortium name="The Broad Institute Genome Sequencing Center for Infectious Disease"/>
            <person name="Wu L."/>
            <person name="Ma J."/>
        </authorList>
    </citation>
    <scope>NUCLEOTIDE SEQUENCE [LARGE SCALE GENOMIC DNA]</scope>
    <source>
        <strain evidence="4">JCM 17938</strain>
    </source>
</reference>
<keyword evidence="2" id="KW-1133">Transmembrane helix</keyword>
<dbReference type="RefSeq" id="WP_345353387.1">
    <property type="nucleotide sequence ID" value="NZ_BAABHJ010000005.1"/>
</dbReference>
<evidence type="ECO:0000256" key="1">
    <source>
        <dbReference type="SAM" id="MobiDB-lite"/>
    </source>
</evidence>
<dbReference type="EMBL" id="BAABHJ010000005">
    <property type="protein sequence ID" value="GAA4607068.1"/>
    <property type="molecule type" value="Genomic_DNA"/>
</dbReference>
<dbReference type="Proteomes" id="UP001500212">
    <property type="component" value="Unassembled WGS sequence"/>
</dbReference>
<feature type="region of interest" description="Disordered" evidence="1">
    <location>
        <begin position="158"/>
        <end position="277"/>
    </location>
</feature>
<feature type="transmembrane region" description="Helical" evidence="2">
    <location>
        <begin position="53"/>
        <end position="73"/>
    </location>
</feature>
<evidence type="ECO:0000256" key="2">
    <source>
        <dbReference type="SAM" id="Phobius"/>
    </source>
</evidence>
<keyword evidence="2" id="KW-0472">Membrane</keyword>
<feature type="transmembrane region" description="Helical" evidence="2">
    <location>
        <begin position="85"/>
        <end position="108"/>
    </location>
</feature>
<name>A0ABP8THM6_9ACTN</name>
<organism evidence="3 4">
    <name type="scientific">Actinoallomurus liliacearum</name>
    <dbReference type="NCBI Taxonomy" id="1080073"/>
    <lineage>
        <taxon>Bacteria</taxon>
        <taxon>Bacillati</taxon>
        <taxon>Actinomycetota</taxon>
        <taxon>Actinomycetes</taxon>
        <taxon>Streptosporangiales</taxon>
        <taxon>Thermomonosporaceae</taxon>
        <taxon>Actinoallomurus</taxon>
    </lineage>
</organism>
<comment type="caution">
    <text evidence="3">The sequence shown here is derived from an EMBL/GenBank/DDBJ whole genome shotgun (WGS) entry which is preliminary data.</text>
</comment>
<gene>
    <name evidence="3" type="ORF">GCM10023195_26420</name>
</gene>
<evidence type="ECO:0000313" key="3">
    <source>
        <dbReference type="EMBL" id="GAA4607068.1"/>
    </source>
</evidence>
<evidence type="ECO:0008006" key="5">
    <source>
        <dbReference type="Google" id="ProtNLM"/>
    </source>
</evidence>
<feature type="transmembrane region" description="Helical" evidence="2">
    <location>
        <begin position="12"/>
        <end position="33"/>
    </location>
</feature>
<evidence type="ECO:0000313" key="4">
    <source>
        <dbReference type="Proteomes" id="UP001500212"/>
    </source>
</evidence>
<protein>
    <recommendedName>
        <fullName evidence="5">34 kDa antigenic protein</fullName>
    </recommendedName>
</protein>
<keyword evidence="2" id="KW-0812">Transmembrane</keyword>
<keyword evidence="4" id="KW-1185">Reference proteome</keyword>
<feature type="transmembrane region" description="Helical" evidence="2">
    <location>
        <begin position="128"/>
        <end position="147"/>
    </location>
</feature>
<accession>A0ABP8THM6</accession>
<proteinExistence type="predicted"/>